<reference evidence="2 3" key="1">
    <citation type="submission" date="2020-01" db="EMBL/GenBank/DDBJ databases">
        <title>Kibdelosporangium persica a novel Actinomycetes from a hot desert in Iran.</title>
        <authorList>
            <person name="Safaei N."/>
            <person name="Zaburannyi N."/>
            <person name="Mueller R."/>
            <person name="Wink J."/>
        </authorList>
    </citation>
    <scope>NUCLEOTIDE SEQUENCE [LARGE SCALE GENOMIC DNA]</scope>
    <source>
        <strain evidence="2 3">4NS15</strain>
    </source>
</reference>
<name>A0ABX2FAP2_9PSEU</name>
<feature type="transmembrane region" description="Helical" evidence="1">
    <location>
        <begin position="149"/>
        <end position="171"/>
    </location>
</feature>
<feature type="transmembrane region" description="Helical" evidence="1">
    <location>
        <begin position="39"/>
        <end position="56"/>
    </location>
</feature>
<proteinExistence type="predicted"/>
<dbReference type="Proteomes" id="UP000763557">
    <property type="component" value="Unassembled WGS sequence"/>
</dbReference>
<feature type="transmembrane region" description="Helical" evidence="1">
    <location>
        <begin position="12"/>
        <end position="33"/>
    </location>
</feature>
<comment type="caution">
    <text evidence="2">The sequence shown here is derived from an EMBL/GenBank/DDBJ whole genome shotgun (WGS) entry which is preliminary data.</text>
</comment>
<evidence type="ECO:0000313" key="3">
    <source>
        <dbReference type="Proteomes" id="UP000763557"/>
    </source>
</evidence>
<organism evidence="2 3">
    <name type="scientific">Kibdelosporangium persicum</name>
    <dbReference type="NCBI Taxonomy" id="2698649"/>
    <lineage>
        <taxon>Bacteria</taxon>
        <taxon>Bacillati</taxon>
        <taxon>Actinomycetota</taxon>
        <taxon>Actinomycetes</taxon>
        <taxon>Pseudonocardiales</taxon>
        <taxon>Pseudonocardiaceae</taxon>
        <taxon>Kibdelosporangium</taxon>
    </lineage>
</organism>
<feature type="transmembrane region" description="Helical" evidence="1">
    <location>
        <begin position="121"/>
        <end position="143"/>
    </location>
</feature>
<sequence>MKHETKPPMRLTAGLPAWTLRGVVLCAVVLIVIVQARQGVGVLPLTIIAVVGVLSVTAPGTPAPAFLIVATAVATLAVSEDPFEFAVLALIPLVHVVHIGCALAAVIPGTARVHAAALRPAAVRFGIVQAVVFGLAGVAALVPKTVTPAALEVTALLGGAALAVLATRMILNRPQ</sequence>
<evidence type="ECO:0000313" key="2">
    <source>
        <dbReference type="EMBL" id="NRN67843.1"/>
    </source>
</evidence>
<dbReference type="RefSeq" id="WP_415830283.1">
    <property type="nucleotide sequence ID" value="NZ_CBCSGW010000054.1"/>
</dbReference>
<dbReference type="EMBL" id="JAAATY010000016">
    <property type="protein sequence ID" value="NRN67843.1"/>
    <property type="molecule type" value="Genomic_DNA"/>
</dbReference>
<keyword evidence="1" id="KW-0472">Membrane</keyword>
<feature type="transmembrane region" description="Helical" evidence="1">
    <location>
        <begin position="85"/>
        <end position="109"/>
    </location>
</feature>
<accession>A0ABX2FAP2</accession>
<keyword evidence="1" id="KW-0812">Transmembrane</keyword>
<protein>
    <submittedName>
        <fullName evidence="2">Uncharacterized protein</fullName>
    </submittedName>
</protein>
<evidence type="ECO:0000256" key="1">
    <source>
        <dbReference type="SAM" id="Phobius"/>
    </source>
</evidence>
<keyword evidence="3" id="KW-1185">Reference proteome</keyword>
<keyword evidence="1" id="KW-1133">Transmembrane helix</keyword>
<gene>
    <name evidence="2" type="ORF">GC106_50840</name>
</gene>